<dbReference type="PANTHER" id="PTHR30250">
    <property type="entry name" value="PST FAMILY PREDICTED COLANIC ACID TRANSPORTER"/>
    <property type="match status" value="1"/>
</dbReference>
<feature type="transmembrane region" description="Helical" evidence="6">
    <location>
        <begin position="219"/>
        <end position="240"/>
    </location>
</feature>
<evidence type="ECO:0000313" key="7">
    <source>
        <dbReference type="EMBL" id="SFL56872.1"/>
    </source>
</evidence>
<evidence type="ECO:0000256" key="6">
    <source>
        <dbReference type="SAM" id="Phobius"/>
    </source>
</evidence>
<feature type="transmembrane region" description="Helical" evidence="6">
    <location>
        <begin position="378"/>
        <end position="396"/>
    </location>
</feature>
<keyword evidence="5 6" id="KW-0472">Membrane</keyword>
<feature type="transmembrane region" description="Helical" evidence="6">
    <location>
        <begin position="104"/>
        <end position="125"/>
    </location>
</feature>
<feature type="transmembrane region" description="Helical" evidence="6">
    <location>
        <begin position="285"/>
        <end position="310"/>
    </location>
</feature>
<comment type="subcellular location">
    <subcellularLocation>
        <location evidence="1">Cell membrane</location>
        <topology evidence="1">Multi-pass membrane protein</topology>
    </subcellularLocation>
</comment>
<feature type="transmembrane region" description="Helical" evidence="6">
    <location>
        <begin position="145"/>
        <end position="164"/>
    </location>
</feature>
<evidence type="ECO:0000256" key="5">
    <source>
        <dbReference type="ARBA" id="ARBA00023136"/>
    </source>
</evidence>
<dbReference type="EMBL" id="FOTC01000008">
    <property type="protein sequence ID" value="SFL56872.1"/>
    <property type="molecule type" value="Genomic_DNA"/>
</dbReference>
<feature type="transmembrane region" description="Helical" evidence="6">
    <location>
        <begin position="170"/>
        <end position="190"/>
    </location>
</feature>
<evidence type="ECO:0000256" key="3">
    <source>
        <dbReference type="ARBA" id="ARBA00022692"/>
    </source>
</evidence>
<dbReference type="PANTHER" id="PTHR30250:SF28">
    <property type="entry name" value="POLYSACCHARIDE BIOSYNTHESIS PROTEIN"/>
    <property type="match status" value="1"/>
</dbReference>
<feature type="transmembrane region" description="Helical" evidence="6">
    <location>
        <begin position="316"/>
        <end position="333"/>
    </location>
</feature>
<feature type="transmembrane region" description="Helical" evidence="6">
    <location>
        <begin position="12"/>
        <end position="29"/>
    </location>
</feature>
<dbReference type="Proteomes" id="UP000199607">
    <property type="component" value="Unassembled WGS sequence"/>
</dbReference>
<organism evidence="7 8">
    <name type="scientific">Halogranum rubrum</name>
    <dbReference type="NCBI Taxonomy" id="553466"/>
    <lineage>
        <taxon>Archaea</taxon>
        <taxon>Methanobacteriati</taxon>
        <taxon>Methanobacteriota</taxon>
        <taxon>Stenosarchaea group</taxon>
        <taxon>Halobacteria</taxon>
        <taxon>Halobacteriales</taxon>
        <taxon>Haloferacaceae</taxon>
    </lineage>
</organism>
<name>A0A1I4IR87_9EURY</name>
<dbReference type="GO" id="GO:0005886">
    <property type="term" value="C:plasma membrane"/>
    <property type="evidence" value="ECO:0007669"/>
    <property type="project" value="UniProtKB-SubCell"/>
</dbReference>
<accession>A0A1I4IR87</accession>
<sequence>MSRLIKSSLGSFVSRVGLGITEIVGIIYVADVAGASTLGTYALFVAVYVLALLLSSLGIWEATVKRIAEGKLQGEFLVAEFLIRLVLSLPIVLVLVLFRDTVSAYIGSPVAVPYLIVTLFAVMFAETISSGLHGEQRVGRAEFTLFLSGVTKLVCWVVFLWQGYGAAGLFAGLVLSKVVYIVVGAQFLTIRPRRPTREQFASLFEFSRYSWMSTVRNQAWLWTDTIVLGFFVASELIGVYELTWRISAAFFLVSSALSATLYANVDRMIRNDGLDSVKRAVNESLVYSGIMAIPGVVGGLVVARSLLLALGQQYTVGYWVFVILIFARLAHSYEEIFAKVINAFDRPDLMFRANVIYVVLNLVGNVVAIAAVGWVGAAIATAASMAIRTALSYRYLRSLVDITIPKREILSEVCAAILMGIALFWFTRGGTLSFVETVSAVVGGAAIYAILVLVFIGRVRTRVKSLVATVI</sequence>
<protein>
    <submittedName>
        <fullName evidence="7">Membrane protein involved in the export of O-antigen and teichoic acid</fullName>
    </submittedName>
</protein>
<gene>
    <name evidence="7" type="ORF">SAMN04487950_4255</name>
</gene>
<dbReference type="RefSeq" id="WP_089872232.1">
    <property type="nucleotide sequence ID" value="NZ_FOTC01000008.1"/>
</dbReference>
<feature type="transmembrane region" description="Helical" evidence="6">
    <location>
        <begin position="438"/>
        <end position="456"/>
    </location>
</feature>
<evidence type="ECO:0000256" key="1">
    <source>
        <dbReference type="ARBA" id="ARBA00004651"/>
    </source>
</evidence>
<evidence type="ECO:0000256" key="4">
    <source>
        <dbReference type="ARBA" id="ARBA00022989"/>
    </source>
</evidence>
<keyword evidence="4 6" id="KW-1133">Transmembrane helix</keyword>
<evidence type="ECO:0000313" key="8">
    <source>
        <dbReference type="Proteomes" id="UP000199607"/>
    </source>
</evidence>
<feature type="transmembrane region" description="Helical" evidence="6">
    <location>
        <begin position="408"/>
        <end position="426"/>
    </location>
</feature>
<dbReference type="InterPro" id="IPR050833">
    <property type="entry name" value="Poly_Biosynth_Transport"/>
</dbReference>
<dbReference type="AlphaFoldDB" id="A0A1I4IR87"/>
<keyword evidence="2" id="KW-1003">Cell membrane</keyword>
<evidence type="ECO:0000256" key="2">
    <source>
        <dbReference type="ARBA" id="ARBA00022475"/>
    </source>
</evidence>
<keyword evidence="3 6" id="KW-0812">Transmembrane</keyword>
<feature type="transmembrane region" description="Helical" evidence="6">
    <location>
        <begin position="246"/>
        <end position="265"/>
    </location>
</feature>
<feature type="transmembrane region" description="Helical" evidence="6">
    <location>
        <begin position="41"/>
        <end position="60"/>
    </location>
</feature>
<feature type="transmembrane region" description="Helical" evidence="6">
    <location>
        <begin position="354"/>
        <end position="372"/>
    </location>
</feature>
<keyword evidence="8" id="KW-1185">Reference proteome</keyword>
<feature type="transmembrane region" description="Helical" evidence="6">
    <location>
        <begin position="81"/>
        <end position="98"/>
    </location>
</feature>
<reference evidence="8" key="1">
    <citation type="submission" date="2016-10" db="EMBL/GenBank/DDBJ databases">
        <authorList>
            <person name="Varghese N."/>
            <person name="Submissions S."/>
        </authorList>
    </citation>
    <scope>NUCLEOTIDE SEQUENCE [LARGE SCALE GENOMIC DNA]</scope>
    <source>
        <strain evidence="8">CGMCC 1.7738</strain>
    </source>
</reference>
<dbReference type="Pfam" id="PF13440">
    <property type="entry name" value="Polysacc_synt_3"/>
    <property type="match status" value="1"/>
</dbReference>
<proteinExistence type="predicted"/>
<dbReference type="STRING" id="553466.SAMN04487950_4255"/>